<name>A0A1G4EUK6_BACMY</name>
<evidence type="ECO:0000256" key="1">
    <source>
        <dbReference type="SAM" id="Phobius"/>
    </source>
</evidence>
<evidence type="ECO:0000313" key="2">
    <source>
        <dbReference type="EMBL" id="SCB71644.1"/>
    </source>
</evidence>
<dbReference type="EMBL" id="FMAK01000089">
    <property type="protein sequence ID" value="SCB71644.1"/>
    <property type="molecule type" value="Genomic_DNA"/>
</dbReference>
<dbReference type="Proteomes" id="UP000195696">
    <property type="component" value="Unassembled WGS sequence"/>
</dbReference>
<keyword evidence="1" id="KW-0812">Transmembrane</keyword>
<dbReference type="AlphaFoldDB" id="A0A1G4EUK6"/>
<protein>
    <submittedName>
        <fullName evidence="2">Uncharacterized protein</fullName>
    </submittedName>
</protein>
<keyword evidence="1" id="KW-0472">Membrane</keyword>
<keyword evidence="1" id="KW-1133">Transmembrane helix</keyword>
<feature type="transmembrane region" description="Helical" evidence="1">
    <location>
        <begin position="6"/>
        <end position="24"/>
    </location>
</feature>
<organism evidence="2 3">
    <name type="scientific">Bacillus mycoides</name>
    <dbReference type="NCBI Taxonomy" id="1405"/>
    <lineage>
        <taxon>Bacteria</taxon>
        <taxon>Bacillati</taxon>
        <taxon>Bacillota</taxon>
        <taxon>Bacilli</taxon>
        <taxon>Bacillales</taxon>
        <taxon>Bacillaceae</taxon>
        <taxon>Bacillus</taxon>
        <taxon>Bacillus cereus group</taxon>
    </lineage>
</organism>
<accession>A0A1G4EUK6</accession>
<reference evidence="2 3" key="1">
    <citation type="submission" date="2016-08" db="EMBL/GenBank/DDBJ databases">
        <authorList>
            <person name="Seilhamer J.J."/>
        </authorList>
    </citation>
    <scope>NUCLEOTIDE SEQUENCE [LARGE SCALE GENOMIC DNA]</scope>
    <source>
        <strain evidence="2 3">SDA_GO95</strain>
    </source>
</reference>
<proteinExistence type="predicted"/>
<gene>
    <name evidence="2" type="ORF">BWGO95_05902</name>
</gene>
<evidence type="ECO:0000313" key="3">
    <source>
        <dbReference type="Proteomes" id="UP000195696"/>
    </source>
</evidence>
<sequence length="42" mass="4751">MYIGLTVLGAAVIGLVSYLLLMKIGREDRLVNKLFSTFKHRI</sequence>